<gene>
    <name evidence="1" type="ORF">EDM21_16370</name>
</gene>
<dbReference type="Proteomes" id="UP000490800">
    <property type="component" value="Unassembled WGS sequence"/>
</dbReference>
<dbReference type="AlphaFoldDB" id="A0A7X3K0B5"/>
<evidence type="ECO:0000313" key="2">
    <source>
        <dbReference type="Proteomes" id="UP000490800"/>
    </source>
</evidence>
<protein>
    <submittedName>
        <fullName evidence="1">Uncharacterized protein</fullName>
    </submittedName>
</protein>
<evidence type="ECO:0000313" key="1">
    <source>
        <dbReference type="EMBL" id="MVP01074.1"/>
    </source>
</evidence>
<sequence length="92" mass="10367">MSINYYWFGLYGNQLEARAQGPSLQDNFNYLYDGHRDVRGIATPAGEIAATYQYDPWGQVTGQTGSIHQPIGYAGQYTDQTGLQYLKARVIR</sequence>
<proteinExistence type="predicted"/>
<dbReference type="RefSeq" id="WP_157337132.1">
    <property type="nucleotide sequence ID" value="NZ_RHLK01000009.1"/>
</dbReference>
<dbReference type="OrthoDB" id="9816549at2"/>
<name>A0A7X3K0B5_9BACL</name>
<dbReference type="EMBL" id="RHLK01000009">
    <property type="protein sequence ID" value="MVP01074.1"/>
    <property type="molecule type" value="Genomic_DNA"/>
</dbReference>
<keyword evidence="2" id="KW-1185">Reference proteome</keyword>
<reference evidence="1 2" key="1">
    <citation type="journal article" date="2019" name="Microorganisms">
        <title>Paenibacillus lutrae sp. nov., A Chitinolytic Species Isolated from A River Otter in Castril Natural Park, Granada, Spain.</title>
        <authorList>
            <person name="Rodriguez M."/>
            <person name="Reina J.C."/>
            <person name="Bejar V."/>
            <person name="Llamas I."/>
        </authorList>
    </citation>
    <scope>NUCLEOTIDE SEQUENCE [LARGE SCALE GENOMIC DNA]</scope>
    <source>
        <strain evidence="1 2">N10</strain>
    </source>
</reference>
<dbReference type="Gene3D" id="2.180.10.10">
    <property type="entry name" value="RHS repeat-associated core"/>
    <property type="match status" value="1"/>
</dbReference>
<accession>A0A7X3K0B5</accession>
<comment type="caution">
    <text evidence="1">The sequence shown here is derived from an EMBL/GenBank/DDBJ whole genome shotgun (WGS) entry which is preliminary data.</text>
</comment>
<organism evidence="1 2">
    <name type="scientific">Paenibacillus lutrae</name>
    <dbReference type="NCBI Taxonomy" id="2078573"/>
    <lineage>
        <taxon>Bacteria</taxon>
        <taxon>Bacillati</taxon>
        <taxon>Bacillota</taxon>
        <taxon>Bacilli</taxon>
        <taxon>Bacillales</taxon>
        <taxon>Paenibacillaceae</taxon>
        <taxon>Paenibacillus</taxon>
    </lineage>
</organism>